<dbReference type="InterPro" id="IPR007197">
    <property type="entry name" value="rSAM"/>
</dbReference>
<feature type="binding site" evidence="13">
    <location>
        <position position="141"/>
    </location>
    <ligand>
        <name>[2Fe-2S] cluster</name>
        <dbReference type="ChEBI" id="CHEBI:190135"/>
    </ligand>
</feature>
<dbReference type="SFLD" id="SFLDF00272">
    <property type="entry name" value="biotin_synthase"/>
    <property type="match status" value="1"/>
</dbReference>
<evidence type="ECO:0000256" key="6">
    <source>
        <dbReference type="ARBA" id="ARBA00022691"/>
    </source>
</evidence>
<dbReference type="SMART" id="SM00876">
    <property type="entry name" value="BATS"/>
    <property type="match status" value="1"/>
</dbReference>
<dbReference type="PANTHER" id="PTHR22976:SF2">
    <property type="entry name" value="BIOTIN SYNTHASE, MITOCHONDRIAL"/>
    <property type="match status" value="1"/>
</dbReference>
<feature type="binding site" evidence="13">
    <location>
        <position position="234"/>
    </location>
    <ligand>
        <name>[2Fe-2S] cluster</name>
        <dbReference type="ChEBI" id="CHEBI:190135"/>
    </ligand>
</feature>
<keyword evidence="9" id="KW-0093">Biotin biosynthesis</keyword>
<comment type="cofactor">
    <cofactor evidence="13">
        <name>[4Fe-4S] cluster</name>
        <dbReference type="ChEBI" id="CHEBI:49883"/>
    </cofactor>
    <text evidence="13">Binds 1 [4Fe-4S] cluster. The cluster is coordinated with 3 cysteines and an exchangeable S-adenosyl-L-methionine.</text>
</comment>
<dbReference type="PANTHER" id="PTHR22976">
    <property type="entry name" value="BIOTIN SYNTHASE"/>
    <property type="match status" value="1"/>
</dbReference>
<dbReference type="PIRSF" id="PIRSF001619">
    <property type="entry name" value="Biotin_synth"/>
    <property type="match status" value="1"/>
</dbReference>
<dbReference type="SFLD" id="SFLDG01060">
    <property type="entry name" value="BATS_domain_containing"/>
    <property type="match status" value="1"/>
</dbReference>
<dbReference type="InterPro" id="IPR010722">
    <property type="entry name" value="BATS_dom"/>
</dbReference>
<evidence type="ECO:0000256" key="13">
    <source>
        <dbReference type="PIRSR" id="PIRSR001619-1"/>
    </source>
</evidence>
<dbReference type="Pfam" id="PF06968">
    <property type="entry name" value="BATS"/>
    <property type="match status" value="1"/>
</dbReference>
<dbReference type="Proteomes" id="UP000716291">
    <property type="component" value="Unassembled WGS sequence"/>
</dbReference>
<accession>A0A9P7BPX0</accession>
<dbReference type="SUPFAM" id="SSF102114">
    <property type="entry name" value="Radical SAM enzymes"/>
    <property type="match status" value="1"/>
</dbReference>
<dbReference type="SMART" id="SM00729">
    <property type="entry name" value="Elp3"/>
    <property type="match status" value="1"/>
</dbReference>
<evidence type="ECO:0000313" key="16">
    <source>
        <dbReference type="Proteomes" id="UP000716291"/>
    </source>
</evidence>
<evidence type="ECO:0000256" key="1">
    <source>
        <dbReference type="ARBA" id="ARBA00004942"/>
    </source>
</evidence>
<dbReference type="Gene3D" id="3.20.20.70">
    <property type="entry name" value="Aldolase class I"/>
    <property type="match status" value="1"/>
</dbReference>
<keyword evidence="5" id="KW-0808">Transferase</keyword>
<keyword evidence="11 13" id="KW-0411">Iron-sulfur</keyword>
<dbReference type="NCBIfam" id="TIGR00433">
    <property type="entry name" value="bioB"/>
    <property type="match status" value="1"/>
</dbReference>
<evidence type="ECO:0000259" key="14">
    <source>
        <dbReference type="PROSITE" id="PS51918"/>
    </source>
</evidence>
<comment type="caution">
    <text evidence="15">The sequence shown here is derived from an EMBL/GenBank/DDBJ whole genome shotgun (WGS) entry which is preliminary data.</text>
</comment>
<name>A0A9P7BPX0_RHIOR</name>
<evidence type="ECO:0000256" key="8">
    <source>
        <dbReference type="ARBA" id="ARBA00022723"/>
    </source>
</evidence>
<comment type="cofactor">
    <cofactor evidence="13">
        <name>[2Fe-2S] cluster</name>
        <dbReference type="ChEBI" id="CHEBI:190135"/>
    </cofactor>
    <text evidence="13">Binds 1 [2Fe-2S] cluster. The cluster is coordinated with 3 cysteines and 1 arginine.</text>
</comment>
<reference evidence="15" key="1">
    <citation type="journal article" date="2020" name="Microb. Genom.">
        <title>Genetic diversity of clinical and environmental Mucorales isolates obtained from an investigation of mucormycosis cases among solid organ transplant recipients.</title>
        <authorList>
            <person name="Nguyen M.H."/>
            <person name="Kaul D."/>
            <person name="Muto C."/>
            <person name="Cheng S.J."/>
            <person name="Richter R.A."/>
            <person name="Bruno V.M."/>
            <person name="Liu G."/>
            <person name="Beyhan S."/>
            <person name="Sundermann A.J."/>
            <person name="Mounaud S."/>
            <person name="Pasculle A.W."/>
            <person name="Nierman W.C."/>
            <person name="Driscoll E."/>
            <person name="Cumbie R."/>
            <person name="Clancy C.J."/>
            <person name="Dupont C.L."/>
        </authorList>
    </citation>
    <scope>NUCLEOTIDE SEQUENCE</scope>
    <source>
        <strain evidence="15">GL11</strain>
    </source>
</reference>
<comment type="similarity">
    <text evidence="2">Belongs to the radical SAM superfamily. Biotin synthase family.</text>
</comment>
<evidence type="ECO:0000256" key="5">
    <source>
        <dbReference type="ARBA" id="ARBA00022679"/>
    </source>
</evidence>
<keyword evidence="16" id="KW-1185">Reference proteome</keyword>
<feature type="domain" description="Radical SAM core" evidence="14">
    <location>
        <begin position="82"/>
        <end position="311"/>
    </location>
</feature>
<feature type="binding site" evidence="13">
    <location>
        <position position="97"/>
    </location>
    <ligand>
        <name>[4Fe-4S] cluster</name>
        <dbReference type="ChEBI" id="CHEBI:49883"/>
        <note>4Fe-4S-S-AdoMet</note>
    </ligand>
</feature>
<dbReference type="Pfam" id="PF04055">
    <property type="entry name" value="Radical_SAM"/>
    <property type="match status" value="1"/>
</dbReference>
<evidence type="ECO:0000256" key="11">
    <source>
        <dbReference type="ARBA" id="ARBA00023014"/>
    </source>
</evidence>
<dbReference type="AlphaFoldDB" id="A0A9P7BPX0"/>
<dbReference type="SFLD" id="SFLDG01278">
    <property type="entry name" value="biotin_synthase_like"/>
    <property type="match status" value="1"/>
</dbReference>
<keyword evidence="8 13" id="KW-0479">Metal-binding</keyword>
<evidence type="ECO:0000256" key="3">
    <source>
        <dbReference type="ARBA" id="ARBA00012236"/>
    </source>
</evidence>
<organism evidence="15 16">
    <name type="scientific">Rhizopus oryzae</name>
    <name type="common">Mucormycosis agent</name>
    <name type="synonym">Rhizopus arrhizus var. delemar</name>
    <dbReference type="NCBI Taxonomy" id="64495"/>
    <lineage>
        <taxon>Eukaryota</taxon>
        <taxon>Fungi</taxon>
        <taxon>Fungi incertae sedis</taxon>
        <taxon>Mucoromycota</taxon>
        <taxon>Mucoromycotina</taxon>
        <taxon>Mucoromycetes</taxon>
        <taxon>Mucorales</taxon>
        <taxon>Mucorineae</taxon>
        <taxon>Rhizopodaceae</taxon>
        <taxon>Rhizopus</taxon>
    </lineage>
</organism>
<dbReference type="GO" id="GO:0051537">
    <property type="term" value="F:2 iron, 2 sulfur cluster binding"/>
    <property type="evidence" value="ECO:0007669"/>
    <property type="project" value="UniProtKB-KW"/>
</dbReference>
<evidence type="ECO:0000256" key="7">
    <source>
        <dbReference type="ARBA" id="ARBA00022714"/>
    </source>
</evidence>
<dbReference type="InterPro" id="IPR013785">
    <property type="entry name" value="Aldolase_TIM"/>
</dbReference>
<evidence type="ECO:0000313" key="15">
    <source>
        <dbReference type="EMBL" id="KAG1305202.1"/>
    </source>
</evidence>
<dbReference type="InterPro" id="IPR002684">
    <property type="entry name" value="Biotin_synth/BioAB"/>
</dbReference>
<keyword evidence="10 13" id="KW-0408">Iron</keyword>
<dbReference type="GO" id="GO:0051539">
    <property type="term" value="F:4 iron, 4 sulfur cluster binding"/>
    <property type="evidence" value="ECO:0007669"/>
    <property type="project" value="UniProtKB-KW"/>
</dbReference>
<keyword evidence="4 13" id="KW-0004">4Fe-4S</keyword>
<dbReference type="FunFam" id="3.20.20.70:FF:000011">
    <property type="entry name" value="Biotin synthase"/>
    <property type="match status" value="1"/>
</dbReference>
<dbReference type="InterPro" id="IPR006638">
    <property type="entry name" value="Elp3/MiaA/NifB-like_rSAM"/>
</dbReference>
<dbReference type="GO" id="GO:0009102">
    <property type="term" value="P:biotin biosynthetic process"/>
    <property type="evidence" value="ECO:0007669"/>
    <property type="project" value="UniProtKB-KW"/>
</dbReference>
<feature type="binding site" evidence="13">
    <location>
        <position position="306"/>
    </location>
    <ligand>
        <name>[2Fe-2S] cluster</name>
        <dbReference type="ChEBI" id="CHEBI:190135"/>
    </ligand>
</feature>
<keyword evidence="6 13" id="KW-0949">S-adenosyl-L-methionine</keyword>
<dbReference type="EC" id="2.8.1.6" evidence="3"/>
<dbReference type="HAMAP" id="MF_01694">
    <property type="entry name" value="BioB"/>
    <property type="match status" value="1"/>
</dbReference>
<gene>
    <name evidence="15" type="ORF">G6F64_008568</name>
</gene>
<keyword evidence="7 13" id="KW-0001">2Fe-2S</keyword>
<dbReference type="EMBL" id="JAANQT010001427">
    <property type="protein sequence ID" value="KAG1305202.1"/>
    <property type="molecule type" value="Genomic_DNA"/>
</dbReference>
<evidence type="ECO:0000256" key="10">
    <source>
        <dbReference type="ARBA" id="ARBA00023004"/>
    </source>
</evidence>
<feature type="binding site" evidence="13">
    <location>
        <position position="101"/>
    </location>
    <ligand>
        <name>[4Fe-4S] cluster</name>
        <dbReference type="ChEBI" id="CHEBI:49883"/>
        <note>4Fe-4S-S-AdoMet</note>
    </ligand>
</feature>
<dbReference type="GO" id="GO:0004076">
    <property type="term" value="F:biotin synthase activity"/>
    <property type="evidence" value="ECO:0007669"/>
    <property type="project" value="UniProtKB-EC"/>
</dbReference>
<dbReference type="GO" id="GO:0046872">
    <property type="term" value="F:metal ion binding"/>
    <property type="evidence" value="ECO:0007669"/>
    <property type="project" value="UniProtKB-KW"/>
</dbReference>
<dbReference type="CDD" id="cd01335">
    <property type="entry name" value="Radical_SAM"/>
    <property type="match status" value="1"/>
</dbReference>
<protein>
    <recommendedName>
        <fullName evidence="3">biotin synthase</fullName>
        <ecNumber evidence="3">2.8.1.6</ecNumber>
    </recommendedName>
</protein>
<sequence length="389" mass="43370">MAFRLLTRPLNQTRHFSTSLTSRLASVTQKTTTEALSAAAVHADSPMRNDWTREEIQSIYDSPLMELLYHGAKVHRENFNGREVQQCTLLSIKTGGCTEDCKYCPQSSRYKTGVKAQKLLDSDEILYAAQRAKDAGSTRFCMGAAWRDLAGRKSNFNKILDHVKVIRSMGMEVCCTLGMLNEEQAKQLKNAGLTAYNHNLDTSREFYPKIISTRSYDERLKTIDNAQRAGISVCSGGIIGLGEKEEDRVGLLHTLSTLPQHPESVPVNALLAVPGTPLEKQEPVSVFEMVRMIATARIIMPKSMVRLSAGRVRFSIPEQALCFMAGANSIFTGDKLLTTPNNEVSDDKKMFDLLGLVAKPPNFEQGADRKELPVYQMPKCYKPRKQDEA</sequence>
<dbReference type="PROSITE" id="PS51918">
    <property type="entry name" value="RADICAL_SAM"/>
    <property type="match status" value="1"/>
</dbReference>
<comment type="cofactor">
    <cofactor evidence="12">
        <name>[2Fe-2S] cluster</name>
        <dbReference type="ChEBI" id="CHEBI:190135"/>
    </cofactor>
</comment>
<evidence type="ECO:0000256" key="12">
    <source>
        <dbReference type="ARBA" id="ARBA00034078"/>
    </source>
</evidence>
<dbReference type="InterPro" id="IPR024177">
    <property type="entry name" value="Biotin_synthase"/>
</dbReference>
<comment type="pathway">
    <text evidence="1">Cofactor biosynthesis; biotin biosynthesis; biotin from 7,8-diaminononanoate: step 2/2.</text>
</comment>
<evidence type="ECO:0000256" key="9">
    <source>
        <dbReference type="ARBA" id="ARBA00022756"/>
    </source>
</evidence>
<feature type="binding site" evidence="13">
    <location>
        <position position="174"/>
    </location>
    <ligand>
        <name>[2Fe-2S] cluster</name>
        <dbReference type="ChEBI" id="CHEBI:190135"/>
    </ligand>
</feature>
<proteinExistence type="inferred from homology"/>
<dbReference type="SFLD" id="SFLDS00029">
    <property type="entry name" value="Radical_SAM"/>
    <property type="match status" value="1"/>
</dbReference>
<dbReference type="InterPro" id="IPR058240">
    <property type="entry name" value="rSAM_sf"/>
</dbReference>
<evidence type="ECO:0000256" key="2">
    <source>
        <dbReference type="ARBA" id="ARBA00010765"/>
    </source>
</evidence>
<dbReference type="GO" id="GO:0005739">
    <property type="term" value="C:mitochondrion"/>
    <property type="evidence" value="ECO:0007669"/>
    <property type="project" value="TreeGrafter"/>
</dbReference>
<evidence type="ECO:0000256" key="4">
    <source>
        <dbReference type="ARBA" id="ARBA00022485"/>
    </source>
</evidence>
<feature type="binding site" evidence="13">
    <location>
        <position position="104"/>
    </location>
    <ligand>
        <name>[4Fe-4S] cluster</name>
        <dbReference type="ChEBI" id="CHEBI:49883"/>
        <note>4Fe-4S-S-AdoMet</note>
    </ligand>
</feature>